<dbReference type="OMA" id="CETCQCA"/>
<gene>
    <name evidence="2" type="ORF">TRAPUB_6679</name>
</gene>
<dbReference type="SUPFAM" id="SSF52047">
    <property type="entry name" value="RNI-like"/>
    <property type="match status" value="1"/>
</dbReference>
<dbReference type="OrthoDB" id="2746255at2759"/>
<evidence type="ECO:0008006" key="4">
    <source>
        <dbReference type="Google" id="ProtNLM"/>
    </source>
</evidence>
<sequence length="715" mass="81097">MLPLAVQTAPDVAPGSEYERDRPCDFTQFLPVEILAEIFNLVRDDGADDGWQTIAWVDSRWRAVALGDVRLWKRLSLNHKHSYEDAITLLGRSGAVAGLDLTFDLNRLPFDTALWLIWSTQQVVTGDRMRKLTVHARGEVSDSVLFHFLQDFQAPRLESLTLGDMARVRHCTSTEARHRLSTETQNESNTQVRPEDNNEEPSYDEPDVGVIFSVTLPELPELKELRILGYLILAPPPTLAQLTTLELYHNSSWSFSEAARPVAEDYLRTLLESCPNLERLVLDDCIADFLVDLDSDSMVVFPALRYLEATHITPYPTVLCNTIVMPETAAIHLRTHLDPDSRSSAYMLPFDEVEGPGAWHPPSLDTTVALAFHAHANQSVQGWTTPYPNGKAPAWSFTGLMDFVGAHRARELLRPALRDLPYTVGSPRRIVHLEVHLHYTLAARVRAADWRRLLREFPALRVLRIGGERAAQGFLAALPPAPRQCDGEEARKHTGLPPRLHVFELCLDALRGDTCGGLLRIAYAVPVLRIRLPAESRWKKGNLRVKTWAWGVTLAQSVKHLWETRVRMVYGKRCETCQCAEDPSRVEDEDEDEDKEEEDPDSESDEDIAFRGREEEEDGWMPSGIPVRYGPSAQDWELFELDEFEESPTSHVEDDHKTEERYVPGAAWTHDTIKDSAYRMCHDFQRTVLHGHRGAEDSSVEKKRVIIAPKLQKLR</sequence>
<reference evidence="2 3" key="1">
    <citation type="submission" date="2016-10" db="EMBL/GenBank/DDBJ databases">
        <title>Genome sequence of the basidiomycete white-rot fungus Trametes pubescens.</title>
        <authorList>
            <person name="Makela M.R."/>
            <person name="Granchi Z."/>
            <person name="Peng M."/>
            <person name="De Vries R.P."/>
            <person name="Grigoriev I."/>
            <person name="Riley R."/>
            <person name="Hilden K."/>
        </authorList>
    </citation>
    <scope>NUCLEOTIDE SEQUENCE [LARGE SCALE GENOMIC DNA]</scope>
    <source>
        <strain evidence="2 3">FBCC735</strain>
    </source>
</reference>
<feature type="region of interest" description="Disordered" evidence="1">
    <location>
        <begin position="174"/>
        <end position="205"/>
    </location>
</feature>
<protein>
    <recommendedName>
        <fullName evidence="4">F-box domain-containing protein</fullName>
    </recommendedName>
</protein>
<organism evidence="2 3">
    <name type="scientific">Trametes pubescens</name>
    <name type="common">White-rot fungus</name>
    <dbReference type="NCBI Taxonomy" id="154538"/>
    <lineage>
        <taxon>Eukaryota</taxon>
        <taxon>Fungi</taxon>
        <taxon>Dikarya</taxon>
        <taxon>Basidiomycota</taxon>
        <taxon>Agaricomycotina</taxon>
        <taxon>Agaricomycetes</taxon>
        <taxon>Polyporales</taxon>
        <taxon>Polyporaceae</taxon>
        <taxon>Trametes</taxon>
    </lineage>
</organism>
<evidence type="ECO:0000256" key="1">
    <source>
        <dbReference type="SAM" id="MobiDB-lite"/>
    </source>
</evidence>
<dbReference type="InterPro" id="IPR032675">
    <property type="entry name" value="LRR_dom_sf"/>
</dbReference>
<evidence type="ECO:0000313" key="2">
    <source>
        <dbReference type="EMBL" id="OJT02823.1"/>
    </source>
</evidence>
<evidence type="ECO:0000313" key="3">
    <source>
        <dbReference type="Proteomes" id="UP000184267"/>
    </source>
</evidence>
<feature type="compositionally biased region" description="Acidic residues" evidence="1">
    <location>
        <begin position="587"/>
        <end position="607"/>
    </location>
</feature>
<comment type="caution">
    <text evidence="2">The sequence shown here is derived from an EMBL/GenBank/DDBJ whole genome shotgun (WGS) entry which is preliminary data.</text>
</comment>
<feature type="region of interest" description="Disordered" evidence="1">
    <location>
        <begin position="581"/>
        <end position="624"/>
    </location>
</feature>
<dbReference type="Proteomes" id="UP000184267">
    <property type="component" value="Unassembled WGS sequence"/>
</dbReference>
<dbReference type="Gene3D" id="3.80.10.10">
    <property type="entry name" value="Ribonuclease Inhibitor"/>
    <property type="match status" value="1"/>
</dbReference>
<proteinExistence type="predicted"/>
<feature type="compositionally biased region" description="Polar residues" evidence="1">
    <location>
        <begin position="182"/>
        <end position="192"/>
    </location>
</feature>
<dbReference type="EMBL" id="MNAD01001649">
    <property type="protein sequence ID" value="OJT02823.1"/>
    <property type="molecule type" value="Genomic_DNA"/>
</dbReference>
<name>A0A1M2V5H4_TRAPU</name>
<keyword evidence="3" id="KW-1185">Reference proteome</keyword>
<dbReference type="AlphaFoldDB" id="A0A1M2V5H4"/>
<accession>A0A1M2V5H4</accession>